<comment type="function">
    <text evidence="7">Translation factor necessary for the incorporation of selenocysteine into proteins. It probably replaces EF-Tu for the insertion of selenocysteine directed by the UGA codon. SelB binds GTP and GDP.</text>
</comment>
<dbReference type="InterPro" id="IPR027417">
    <property type="entry name" value="P-loop_NTPase"/>
</dbReference>
<keyword evidence="5" id="KW-0648">Protein biosynthesis</keyword>
<dbReference type="InterPro" id="IPR000795">
    <property type="entry name" value="T_Tr_GTP-bd_dom"/>
</dbReference>
<dbReference type="CDD" id="cd15491">
    <property type="entry name" value="selB_III"/>
    <property type="match status" value="1"/>
</dbReference>
<keyword evidence="4" id="KW-0547">Nucleotide-binding</keyword>
<dbReference type="Pfam" id="PF03144">
    <property type="entry name" value="GTP_EFTU_D2"/>
    <property type="match status" value="1"/>
</dbReference>
<evidence type="ECO:0000256" key="2">
    <source>
        <dbReference type="ARBA" id="ARBA00015953"/>
    </source>
</evidence>
<dbReference type="GO" id="GO:0003924">
    <property type="term" value="F:GTPase activity"/>
    <property type="evidence" value="ECO:0007669"/>
    <property type="project" value="InterPro"/>
</dbReference>
<dbReference type="GO" id="GO:0001514">
    <property type="term" value="P:selenocysteine incorporation"/>
    <property type="evidence" value="ECO:0007669"/>
    <property type="project" value="InterPro"/>
</dbReference>
<dbReference type="InterPro" id="IPR050055">
    <property type="entry name" value="EF-Tu_GTPase"/>
</dbReference>
<gene>
    <name evidence="10" type="ORF">S01H1_11484</name>
</gene>
<evidence type="ECO:0000256" key="1">
    <source>
        <dbReference type="ARBA" id="ARBA00004496"/>
    </source>
</evidence>
<dbReference type="AlphaFoldDB" id="X0TUD9"/>
<keyword evidence="6" id="KW-0342">GTP-binding</keyword>
<sequence length="412" mass="44617">MFVLGTAGHIDHGKSVLVHALTGIDPDRLREEKERGMTIDLGFAWLKLPSGREVGIVDVPGHERFVKNMLAGVGGIDLALLIIAANEGVMPQTKEHLAILDLLGIQRGIVALTKRDLVDDEWLNLVRMEIEELLNPTTLSQAPTIAVSAVTGEGLAELVSAIDGLLSFTEPRKDIGRPRLPIDRVFTMAGSGTIVTGTLIDGSLAVGEEVEIVPAGLKSRLRGLQMHKTRIKIAHPGSRIAANLVGVTTSQLQRGDVLTQPGWLIPATMLSAQLHLLPYLRRPLRHNAKVSFYNGSAEAMAKVRLLEGEELKPGDITWVQLLLDRPAAVVNGDHFIIRSPTETLGGGKVVDSHAKRLRRFRPAIIQSLRVKGEGTAEEVIMALLETKQPRELSALLAQSDLPVSDAQSVIET</sequence>
<dbReference type="Gene3D" id="2.40.30.10">
    <property type="entry name" value="Translation factors"/>
    <property type="match status" value="2"/>
</dbReference>
<comment type="subcellular location">
    <subcellularLocation>
        <location evidence="1">Cytoplasm</location>
    </subcellularLocation>
</comment>
<dbReference type="PANTHER" id="PTHR43721">
    <property type="entry name" value="ELONGATION FACTOR TU-RELATED"/>
    <property type="match status" value="1"/>
</dbReference>
<name>X0TUD9_9ZZZZ</name>
<dbReference type="FunFam" id="3.40.50.300:FF:001064">
    <property type="entry name" value="Selenocysteine-specific translation elongation factor"/>
    <property type="match status" value="1"/>
</dbReference>
<dbReference type="Gene3D" id="3.40.50.300">
    <property type="entry name" value="P-loop containing nucleotide triphosphate hydrolases"/>
    <property type="match status" value="1"/>
</dbReference>
<keyword evidence="3" id="KW-0963">Cytoplasm</keyword>
<dbReference type="GO" id="GO:0003723">
    <property type="term" value="F:RNA binding"/>
    <property type="evidence" value="ECO:0007669"/>
    <property type="project" value="InterPro"/>
</dbReference>
<dbReference type="GO" id="GO:0005829">
    <property type="term" value="C:cytosol"/>
    <property type="evidence" value="ECO:0007669"/>
    <property type="project" value="TreeGrafter"/>
</dbReference>
<dbReference type="PRINTS" id="PR00315">
    <property type="entry name" value="ELONGATNFCT"/>
</dbReference>
<feature type="domain" description="Tr-type G" evidence="9">
    <location>
        <begin position="1"/>
        <end position="172"/>
    </location>
</feature>
<evidence type="ECO:0000259" key="9">
    <source>
        <dbReference type="PROSITE" id="PS51722"/>
    </source>
</evidence>
<evidence type="ECO:0000256" key="6">
    <source>
        <dbReference type="ARBA" id="ARBA00023134"/>
    </source>
</evidence>
<dbReference type="SUPFAM" id="SSF52540">
    <property type="entry name" value="P-loop containing nucleoside triphosphate hydrolases"/>
    <property type="match status" value="1"/>
</dbReference>
<evidence type="ECO:0000256" key="3">
    <source>
        <dbReference type="ARBA" id="ARBA00022490"/>
    </source>
</evidence>
<comment type="caution">
    <text evidence="10">The sequence shown here is derived from an EMBL/GenBank/DDBJ whole genome shotgun (WGS) entry which is preliminary data.</text>
</comment>
<evidence type="ECO:0000256" key="7">
    <source>
        <dbReference type="ARBA" id="ARBA00025526"/>
    </source>
</evidence>
<evidence type="ECO:0000256" key="8">
    <source>
        <dbReference type="ARBA" id="ARBA00031615"/>
    </source>
</evidence>
<dbReference type="InterPro" id="IPR009001">
    <property type="entry name" value="Transl_elong_EF1A/Init_IF2_C"/>
</dbReference>
<dbReference type="InterPro" id="IPR009000">
    <property type="entry name" value="Transl_B-barrel_sf"/>
</dbReference>
<dbReference type="Pfam" id="PF00009">
    <property type="entry name" value="GTP_EFTU"/>
    <property type="match status" value="1"/>
</dbReference>
<dbReference type="GO" id="GO:0003746">
    <property type="term" value="F:translation elongation factor activity"/>
    <property type="evidence" value="ECO:0007669"/>
    <property type="project" value="InterPro"/>
</dbReference>
<evidence type="ECO:0000256" key="5">
    <source>
        <dbReference type="ARBA" id="ARBA00022917"/>
    </source>
</evidence>
<dbReference type="Pfam" id="PF25461">
    <property type="entry name" value="Beta-barrel_SelB"/>
    <property type="match status" value="1"/>
</dbReference>
<dbReference type="EMBL" id="BARS01005858">
    <property type="protein sequence ID" value="GAF79735.1"/>
    <property type="molecule type" value="Genomic_DNA"/>
</dbReference>
<proteinExistence type="predicted"/>
<dbReference type="PROSITE" id="PS51722">
    <property type="entry name" value="G_TR_2"/>
    <property type="match status" value="1"/>
</dbReference>
<evidence type="ECO:0000313" key="10">
    <source>
        <dbReference type="EMBL" id="GAF79735.1"/>
    </source>
</evidence>
<feature type="non-terminal residue" evidence="10">
    <location>
        <position position="412"/>
    </location>
</feature>
<dbReference type="InterPro" id="IPR004535">
    <property type="entry name" value="Transl_elong_SelB"/>
</dbReference>
<accession>X0TUD9</accession>
<dbReference type="InterPro" id="IPR004161">
    <property type="entry name" value="EFTu-like_2"/>
</dbReference>
<dbReference type="InterPro" id="IPR057335">
    <property type="entry name" value="Beta-barrel_SelB"/>
</dbReference>
<dbReference type="PANTHER" id="PTHR43721:SF22">
    <property type="entry name" value="ELONGATION FACTOR TU, MITOCHONDRIAL"/>
    <property type="match status" value="1"/>
</dbReference>
<protein>
    <recommendedName>
        <fullName evidence="2">Selenocysteine-specific elongation factor</fullName>
    </recommendedName>
    <alternativeName>
        <fullName evidence="8">SelB translation factor</fullName>
    </alternativeName>
</protein>
<dbReference type="CDD" id="cd04171">
    <property type="entry name" value="SelB"/>
    <property type="match status" value="1"/>
</dbReference>
<dbReference type="GO" id="GO:0005525">
    <property type="term" value="F:GTP binding"/>
    <property type="evidence" value="ECO:0007669"/>
    <property type="project" value="UniProtKB-KW"/>
</dbReference>
<evidence type="ECO:0000256" key="4">
    <source>
        <dbReference type="ARBA" id="ARBA00022741"/>
    </source>
</evidence>
<dbReference type="SUPFAM" id="SSF50447">
    <property type="entry name" value="Translation proteins"/>
    <property type="match status" value="1"/>
</dbReference>
<dbReference type="SUPFAM" id="SSF50465">
    <property type="entry name" value="EF-Tu/eEF-1alpha/eIF2-gamma C-terminal domain"/>
    <property type="match status" value="1"/>
</dbReference>
<dbReference type="CDD" id="cd03696">
    <property type="entry name" value="SelB_II"/>
    <property type="match status" value="1"/>
</dbReference>
<reference evidence="10" key="1">
    <citation type="journal article" date="2014" name="Front. Microbiol.">
        <title>High frequency of phylogenetically diverse reductive dehalogenase-homologous genes in deep subseafloor sedimentary metagenomes.</title>
        <authorList>
            <person name="Kawai M."/>
            <person name="Futagami T."/>
            <person name="Toyoda A."/>
            <person name="Takaki Y."/>
            <person name="Nishi S."/>
            <person name="Hori S."/>
            <person name="Arai W."/>
            <person name="Tsubouchi T."/>
            <person name="Morono Y."/>
            <person name="Uchiyama I."/>
            <person name="Ito T."/>
            <person name="Fujiyama A."/>
            <person name="Inagaki F."/>
            <person name="Takami H."/>
        </authorList>
    </citation>
    <scope>NUCLEOTIDE SEQUENCE</scope>
    <source>
        <strain evidence="10">Expedition CK06-06</strain>
    </source>
</reference>
<dbReference type="NCBIfam" id="TIGR00475">
    <property type="entry name" value="selB"/>
    <property type="match status" value="1"/>
</dbReference>
<organism evidence="10">
    <name type="scientific">marine sediment metagenome</name>
    <dbReference type="NCBI Taxonomy" id="412755"/>
    <lineage>
        <taxon>unclassified sequences</taxon>
        <taxon>metagenomes</taxon>
        <taxon>ecological metagenomes</taxon>
    </lineage>
</organism>